<feature type="region of interest" description="Disordered" evidence="1">
    <location>
        <begin position="285"/>
        <end position="364"/>
    </location>
</feature>
<evidence type="ECO:0000313" key="3">
    <source>
        <dbReference type="EMBL" id="KAF4620972.1"/>
    </source>
</evidence>
<keyword evidence="4" id="KW-1185">Reference proteome</keyword>
<dbReference type="Pfam" id="PF03732">
    <property type="entry name" value="Retrotrans_gag"/>
    <property type="match status" value="1"/>
</dbReference>
<feature type="compositionally biased region" description="Low complexity" evidence="1">
    <location>
        <begin position="313"/>
        <end position="331"/>
    </location>
</feature>
<feature type="domain" description="Retrotransposon gag" evidence="2">
    <location>
        <begin position="168"/>
        <end position="251"/>
    </location>
</feature>
<evidence type="ECO:0000256" key="1">
    <source>
        <dbReference type="SAM" id="MobiDB-lite"/>
    </source>
</evidence>
<dbReference type="AlphaFoldDB" id="A0A8H4R0K2"/>
<dbReference type="PANTHER" id="PTHR15503">
    <property type="entry name" value="LDOC1 RELATED"/>
    <property type="match status" value="1"/>
</dbReference>
<reference evidence="3 4" key="1">
    <citation type="submission" date="2019-12" db="EMBL/GenBank/DDBJ databases">
        <authorList>
            <person name="Floudas D."/>
            <person name="Bentzer J."/>
            <person name="Ahren D."/>
            <person name="Johansson T."/>
            <person name="Persson P."/>
            <person name="Tunlid A."/>
        </authorList>
    </citation>
    <scope>NUCLEOTIDE SEQUENCE [LARGE SCALE GENOMIC DNA]</scope>
    <source>
        <strain evidence="3 4">CBS 102.39</strain>
    </source>
</reference>
<dbReference type="InterPro" id="IPR032567">
    <property type="entry name" value="RTL1-rel"/>
</dbReference>
<evidence type="ECO:0000313" key="4">
    <source>
        <dbReference type="Proteomes" id="UP000521872"/>
    </source>
</evidence>
<feature type="compositionally biased region" description="Polar residues" evidence="1">
    <location>
        <begin position="34"/>
        <end position="44"/>
    </location>
</feature>
<dbReference type="EMBL" id="JAACJL010000015">
    <property type="protein sequence ID" value="KAF4620972.1"/>
    <property type="molecule type" value="Genomic_DNA"/>
</dbReference>
<feature type="region of interest" description="Disordered" evidence="1">
    <location>
        <begin position="1"/>
        <end position="56"/>
    </location>
</feature>
<feature type="compositionally biased region" description="Low complexity" evidence="1">
    <location>
        <begin position="8"/>
        <end position="32"/>
    </location>
</feature>
<feature type="compositionally biased region" description="Basic and acidic residues" evidence="1">
    <location>
        <begin position="285"/>
        <end position="298"/>
    </location>
</feature>
<evidence type="ECO:0000259" key="2">
    <source>
        <dbReference type="Pfam" id="PF03732"/>
    </source>
</evidence>
<organism evidence="3 4">
    <name type="scientific">Agrocybe pediades</name>
    <dbReference type="NCBI Taxonomy" id="84607"/>
    <lineage>
        <taxon>Eukaryota</taxon>
        <taxon>Fungi</taxon>
        <taxon>Dikarya</taxon>
        <taxon>Basidiomycota</taxon>
        <taxon>Agaricomycotina</taxon>
        <taxon>Agaricomycetes</taxon>
        <taxon>Agaricomycetidae</taxon>
        <taxon>Agaricales</taxon>
        <taxon>Agaricineae</taxon>
        <taxon>Strophariaceae</taxon>
        <taxon>Agrocybe</taxon>
    </lineage>
</organism>
<feature type="compositionally biased region" description="Low complexity" evidence="1">
    <location>
        <begin position="343"/>
        <end position="364"/>
    </location>
</feature>
<gene>
    <name evidence="3" type="ORF">D9613_000123</name>
</gene>
<dbReference type="Proteomes" id="UP000521872">
    <property type="component" value="Unassembled WGS sequence"/>
</dbReference>
<sequence length="364" mass="39974">MSGVPQESLNLPLPLSATPTPLTTPNPANFLPFSNITADLSGQPPSQPPLAPGSQPPYVADFTRLVEIMAADQAHFKETMAGFIARLGAHLNNSQPAASSGNTSVAPPLSSAIPSTTVKLPSPRKFNGKHQEVLPFLNEVKRIIEFAPASFPDDRTKIFWVSLYLKDGIPLQWFNYLETSKSPALSSWELFLKEFSIKFEDPRLVINTYRKLSSLHQTGSAHDYFTQFLTLSDKLDMTEQSKISRFYDGLKSEIKDNLVSLVDRPSRLADWQKIIVQIDANLTDRERDRTRESRHVKESSSSTFPLSPPVTPTPVATSDSTSSDVVPMDVDALTSLEHHDSSDSLSSLSSDSEGVNSSLSDASI</sequence>
<proteinExistence type="predicted"/>
<comment type="caution">
    <text evidence="3">The sequence shown here is derived from an EMBL/GenBank/DDBJ whole genome shotgun (WGS) entry which is preliminary data.</text>
</comment>
<feature type="compositionally biased region" description="Pro residues" evidence="1">
    <location>
        <begin position="45"/>
        <end position="55"/>
    </location>
</feature>
<name>A0A8H4R0K2_9AGAR</name>
<dbReference type="InterPro" id="IPR005162">
    <property type="entry name" value="Retrotrans_gag_dom"/>
</dbReference>
<dbReference type="PANTHER" id="PTHR15503:SF22">
    <property type="entry name" value="TRANSPOSON TY3-I GAG POLYPROTEIN"/>
    <property type="match status" value="1"/>
</dbReference>
<accession>A0A8H4R0K2</accession>
<protein>
    <recommendedName>
        <fullName evidence="2">Retrotransposon gag domain-containing protein</fullName>
    </recommendedName>
</protein>